<evidence type="ECO:0000313" key="2">
    <source>
        <dbReference type="Proteomes" id="UP000499080"/>
    </source>
</evidence>
<keyword evidence="2" id="KW-1185">Reference proteome</keyword>
<dbReference type="Proteomes" id="UP000499080">
    <property type="component" value="Unassembled WGS sequence"/>
</dbReference>
<proteinExistence type="predicted"/>
<evidence type="ECO:0000313" key="1">
    <source>
        <dbReference type="EMBL" id="GBN12229.1"/>
    </source>
</evidence>
<dbReference type="EMBL" id="BGPR01118225">
    <property type="protein sequence ID" value="GBN12229.1"/>
    <property type="molecule type" value="Genomic_DNA"/>
</dbReference>
<comment type="caution">
    <text evidence="1">The sequence shown here is derived from an EMBL/GenBank/DDBJ whole genome shotgun (WGS) entry which is preliminary data.</text>
</comment>
<name>A0A4Y2LCM9_ARAVE</name>
<dbReference type="AlphaFoldDB" id="A0A4Y2LCM9"/>
<sequence>MVNSSAKRRIETEKGTGRSYHYSKIRYIACQWCNNLLEGSQGIDMKVSASGLQGPRFEAHQHQKSDVYIVLVDIYSDVEVKPPPADITRKFCKGVPVRVPSSSSDHGSK</sequence>
<gene>
    <name evidence="1" type="ORF">AVEN_171097_1</name>
</gene>
<organism evidence="1 2">
    <name type="scientific">Araneus ventricosus</name>
    <name type="common">Orbweaver spider</name>
    <name type="synonym">Epeira ventricosa</name>
    <dbReference type="NCBI Taxonomy" id="182803"/>
    <lineage>
        <taxon>Eukaryota</taxon>
        <taxon>Metazoa</taxon>
        <taxon>Ecdysozoa</taxon>
        <taxon>Arthropoda</taxon>
        <taxon>Chelicerata</taxon>
        <taxon>Arachnida</taxon>
        <taxon>Araneae</taxon>
        <taxon>Araneomorphae</taxon>
        <taxon>Entelegynae</taxon>
        <taxon>Araneoidea</taxon>
        <taxon>Araneidae</taxon>
        <taxon>Araneus</taxon>
    </lineage>
</organism>
<reference evidence="1 2" key="1">
    <citation type="journal article" date="2019" name="Sci. Rep.">
        <title>Orb-weaving spider Araneus ventricosus genome elucidates the spidroin gene catalogue.</title>
        <authorList>
            <person name="Kono N."/>
            <person name="Nakamura H."/>
            <person name="Ohtoshi R."/>
            <person name="Moran D.A.P."/>
            <person name="Shinohara A."/>
            <person name="Yoshida Y."/>
            <person name="Fujiwara M."/>
            <person name="Mori M."/>
            <person name="Tomita M."/>
            <person name="Arakawa K."/>
        </authorList>
    </citation>
    <scope>NUCLEOTIDE SEQUENCE [LARGE SCALE GENOMIC DNA]</scope>
</reference>
<accession>A0A4Y2LCM9</accession>
<protein>
    <submittedName>
        <fullName evidence="1">Uncharacterized protein</fullName>
    </submittedName>
</protein>